<evidence type="ECO:0000313" key="1">
    <source>
        <dbReference type="EMBL" id="MBU2689999.1"/>
    </source>
</evidence>
<name>A0A948RUM1_UNCEI</name>
<dbReference type="EMBL" id="JAHJDP010000023">
    <property type="protein sequence ID" value="MBU2689999.1"/>
    <property type="molecule type" value="Genomic_DNA"/>
</dbReference>
<evidence type="ECO:0000313" key="2">
    <source>
        <dbReference type="Proteomes" id="UP000777784"/>
    </source>
</evidence>
<reference evidence="1" key="1">
    <citation type="submission" date="2021-05" db="EMBL/GenBank/DDBJ databases">
        <title>Energy efficiency and biological interactions define the core microbiome of deep oligotrophic groundwater.</title>
        <authorList>
            <person name="Mehrshad M."/>
            <person name="Lopez-Fernandez M."/>
            <person name="Bell E."/>
            <person name="Bernier-Latmani R."/>
            <person name="Bertilsson S."/>
            <person name="Dopson M."/>
        </authorList>
    </citation>
    <scope>NUCLEOTIDE SEQUENCE</scope>
    <source>
        <strain evidence="1">Modern_marine.mb.64</strain>
    </source>
</reference>
<dbReference type="Gene3D" id="2.60.120.260">
    <property type="entry name" value="Galactose-binding domain-like"/>
    <property type="match status" value="1"/>
</dbReference>
<accession>A0A948RUM1</accession>
<dbReference type="AlphaFoldDB" id="A0A948RUM1"/>
<dbReference type="Proteomes" id="UP000777784">
    <property type="component" value="Unassembled WGS sequence"/>
</dbReference>
<gene>
    <name evidence="1" type="ORF">KJ970_03665</name>
</gene>
<comment type="caution">
    <text evidence="1">The sequence shown here is derived from an EMBL/GenBank/DDBJ whole genome shotgun (WGS) entry which is preliminary data.</text>
</comment>
<organism evidence="1 2">
    <name type="scientific">Eiseniibacteriota bacterium</name>
    <dbReference type="NCBI Taxonomy" id="2212470"/>
    <lineage>
        <taxon>Bacteria</taxon>
        <taxon>Candidatus Eiseniibacteriota</taxon>
    </lineage>
</organism>
<sequence length="209" mass="23537">MKRYLGILVIWLLLGCGGSDHEPSGSTGPSDPPPTCNFLFDFESGIEGWQASGWSRASDDAYVGAFSMTSASYTRPERHCGEQLYFYPDRELILTSGIDLSECSSATMTFWHKLRVQSIRGVSTPFCQWEDGRMQWCTVEISLNGDPWITIDSFGFDRVVNGWTKVRIPLDSYVGPGSSNVRLAFRMAAGYSQWTNCLWRIDRIEIEDS</sequence>
<proteinExistence type="predicted"/>
<dbReference type="PROSITE" id="PS51257">
    <property type="entry name" value="PROKAR_LIPOPROTEIN"/>
    <property type="match status" value="1"/>
</dbReference>
<protein>
    <submittedName>
        <fullName evidence="1">Uncharacterized protein</fullName>
    </submittedName>
</protein>